<dbReference type="InterPro" id="IPR005503">
    <property type="entry name" value="FliL"/>
</dbReference>
<dbReference type="GO" id="GO:0071973">
    <property type="term" value="P:bacterial-type flagellum-dependent cell motility"/>
    <property type="evidence" value="ECO:0007669"/>
    <property type="project" value="InterPro"/>
</dbReference>
<keyword evidence="12" id="KW-1185">Reference proteome</keyword>
<comment type="function">
    <text evidence="1 10">Controls the rotational direction of flagella during chemotaxis.</text>
</comment>
<keyword evidence="4" id="KW-1003">Cell membrane</keyword>
<gene>
    <name evidence="11" type="ORF">DRV85_11840</name>
</gene>
<evidence type="ECO:0000256" key="8">
    <source>
        <dbReference type="ARBA" id="ARBA00022989"/>
    </source>
</evidence>
<dbReference type="EMBL" id="QNTQ01000010">
    <property type="protein sequence ID" value="RBI84638.1"/>
    <property type="molecule type" value="Genomic_DNA"/>
</dbReference>
<reference evidence="11 12" key="1">
    <citation type="submission" date="2018-07" db="EMBL/GenBank/DDBJ databases">
        <title>Rhodosalinus sp. strain E84T genomic sequence and assembly.</title>
        <authorList>
            <person name="Liu Z.-W."/>
            <person name="Lu D.-C."/>
        </authorList>
    </citation>
    <scope>NUCLEOTIDE SEQUENCE [LARGE SCALE GENOMIC DNA]</scope>
    <source>
        <strain evidence="11 12">E84</strain>
    </source>
</reference>
<dbReference type="OrthoDB" id="7619358at2"/>
<dbReference type="Pfam" id="PF03748">
    <property type="entry name" value="FliL"/>
    <property type="match status" value="1"/>
</dbReference>
<comment type="caution">
    <text evidence="11">The sequence shown here is derived from an EMBL/GenBank/DDBJ whole genome shotgun (WGS) entry which is preliminary data.</text>
</comment>
<keyword evidence="8 10" id="KW-1133">Transmembrane helix</keyword>
<evidence type="ECO:0000256" key="1">
    <source>
        <dbReference type="ARBA" id="ARBA00002254"/>
    </source>
</evidence>
<keyword evidence="11" id="KW-0282">Flagellum</keyword>
<comment type="subcellular location">
    <subcellularLocation>
        <location evidence="10">Cell inner membrane</location>
    </subcellularLocation>
    <subcellularLocation>
        <location evidence="2">Cell membrane</location>
        <topology evidence="2">Single-pass membrane protein</topology>
    </subcellularLocation>
</comment>
<dbReference type="AlphaFoldDB" id="A0A365U7J5"/>
<sequence length="158" mass="17096">MSDTAARESAPVKRSRWPLAAGLVLALVCGTGGFFAVRGGLVPVLGNDAAGDAERPASRPLAEVAFVPLEPIVVSLANGRHLRFTGELEVAPAHSSQVERLRPRIMDVLNTYLRALDESDIESPGALVRLRAQMLRRLQLVTGEGRVRDLLVMEFVMT</sequence>
<evidence type="ECO:0000256" key="5">
    <source>
        <dbReference type="ARBA" id="ARBA00022500"/>
    </source>
</evidence>
<accession>A0A365U7J5</accession>
<protein>
    <recommendedName>
        <fullName evidence="10">Flagellar protein FliL</fullName>
    </recommendedName>
</protein>
<keyword evidence="10" id="KW-0997">Cell inner membrane</keyword>
<evidence type="ECO:0000256" key="4">
    <source>
        <dbReference type="ARBA" id="ARBA00022475"/>
    </source>
</evidence>
<name>A0A365U7J5_9RHOB</name>
<evidence type="ECO:0000256" key="3">
    <source>
        <dbReference type="ARBA" id="ARBA00008281"/>
    </source>
</evidence>
<comment type="similarity">
    <text evidence="3 10">Belongs to the FliL family.</text>
</comment>
<keyword evidence="9 10" id="KW-0472">Membrane</keyword>
<proteinExistence type="inferred from homology"/>
<dbReference type="GO" id="GO:0006935">
    <property type="term" value="P:chemotaxis"/>
    <property type="evidence" value="ECO:0007669"/>
    <property type="project" value="UniProtKB-KW"/>
</dbReference>
<feature type="transmembrane region" description="Helical" evidence="10">
    <location>
        <begin position="17"/>
        <end position="37"/>
    </location>
</feature>
<keyword evidence="7 10" id="KW-0283">Flagellar rotation</keyword>
<evidence type="ECO:0000313" key="11">
    <source>
        <dbReference type="EMBL" id="RBI84638.1"/>
    </source>
</evidence>
<dbReference type="GO" id="GO:0009425">
    <property type="term" value="C:bacterial-type flagellum basal body"/>
    <property type="evidence" value="ECO:0007669"/>
    <property type="project" value="InterPro"/>
</dbReference>
<evidence type="ECO:0000256" key="6">
    <source>
        <dbReference type="ARBA" id="ARBA00022692"/>
    </source>
</evidence>
<evidence type="ECO:0000256" key="10">
    <source>
        <dbReference type="RuleBase" id="RU364125"/>
    </source>
</evidence>
<evidence type="ECO:0000256" key="9">
    <source>
        <dbReference type="ARBA" id="ARBA00023136"/>
    </source>
</evidence>
<evidence type="ECO:0000256" key="7">
    <source>
        <dbReference type="ARBA" id="ARBA00022779"/>
    </source>
</evidence>
<dbReference type="RefSeq" id="WP_113289677.1">
    <property type="nucleotide sequence ID" value="NZ_QNTQ01000010.1"/>
</dbReference>
<evidence type="ECO:0000313" key="12">
    <source>
        <dbReference type="Proteomes" id="UP000253370"/>
    </source>
</evidence>
<keyword evidence="6 10" id="KW-0812">Transmembrane</keyword>
<keyword evidence="11" id="KW-0969">Cilium</keyword>
<organism evidence="11 12">
    <name type="scientific">Rhodosalinus halophilus</name>
    <dbReference type="NCBI Taxonomy" id="2259333"/>
    <lineage>
        <taxon>Bacteria</taxon>
        <taxon>Pseudomonadati</taxon>
        <taxon>Pseudomonadota</taxon>
        <taxon>Alphaproteobacteria</taxon>
        <taxon>Rhodobacterales</taxon>
        <taxon>Paracoccaceae</taxon>
        <taxon>Rhodosalinus</taxon>
    </lineage>
</organism>
<dbReference type="Proteomes" id="UP000253370">
    <property type="component" value="Unassembled WGS sequence"/>
</dbReference>
<keyword evidence="11" id="KW-0966">Cell projection</keyword>
<evidence type="ECO:0000256" key="2">
    <source>
        <dbReference type="ARBA" id="ARBA00004162"/>
    </source>
</evidence>
<keyword evidence="5 10" id="KW-0145">Chemotaxis</keyword>
<dbReference type="GO" id="GO:0005886">
    <property type="term" value="C:plasma membrane"/>
    <property type="evidence" value="ECO:0007669"/>
    <property type="project" value="UniProtKB-SubCell"/>
</dbReference>